<proteinExistence type="predicted"/>
<dbReference type="InterPro" id="IPR014710">
    <property type="entry name" value="RmlC-like_jellyroll"/>
</dbReference>
<organism evidence="1 2">
    <name type="scientific">Burkholderia stagnalis</name>
    <dbReference type="NCBI Taxonomy" id="1503054"/>
    <lineage>
        <taxon>Bacteria</taxon>
        <taxon>Pseudomonadati</taxon>
        <taxon>Pseudomonadota</taxon>
        <taxon>Betaproteobacteria</taxon>
        <taxon>Burkholderiales</taxon>
        <taxon>Burkholderiaceae</taxon>
        <taxon>Burkholderia</taxon>
        <taxon>Burkholderia cepacia complex</taxon>
    </lineage>
</organism>
<dbReference type="PANTHER" id="PTHR37943">
    <property type="entry name" value="PROTEIN VES"/>
    <property type="match status" value="1"/>
</dbReference>
<dbReference type="EMBL" id="VZOK01000061">
    <property type="protein sequence ID" value="KAB0633781.1"/>
    <property type="molecule type" value="Genomic_DNA"/>
</dbReference>
<evidence type="ECO:0000313" key="2">
    <source>
        <dbReference type="Proteomes" id="UP000473470"/>
    </source>
</evidence>
<reference evidence="1 2" key="1">
    <citation type="submission" date="2019-09" db="EMBL/GenBank/DDBJ databases">
        <title>Draft genome sequences of 48 bacterial type strains from the CCUG.</title>
        <authorList>
            <person name="Tunovic T."/>
            <person name="Pineiro-Iglesias B."/>
            <person name="Unosson C."/>
            <person name="Inganas E."/>
            <person name="Ohlen M."/>
            <person name="Cardew S."/>
            <person name="Jensie-Markopoulos S."/>
            <person name="Salva-Serra F."/>
            <person name="Jaen-Luchoro D."/>
            <person name="Karlsson R."/>
            <person name="Svensson-Stadler L."/>
            <person name="Chun J."/>
            <person name="Moore E."/>
        </authorList>
    </citation>
    <scope>NUCLEOTIDE SEQUENCE [LARGE SCALE GENOMIC DNA]</scope>
    <source>
        <strain evidence="1 2">CCUG 65686</strain>
    </source>
</reference>
<protein>
    <submittedName>
        <fullName evidence="1">HutD family protein</fullName>
    </submittedName>
</protein>
<name>A0A6L3MQ45_9BURK</name>
<dbReference type="InterPro" id="IPR010282">
    <property type="entry name" value="Uncharacterised_HutD/Ves"/>
</dbReference>
<comment type="caution">
    <text evidence="1">The sequence shown here is derived from an EMBL/GenBank/DDBJ whole genome shotgun (WGS) entry which is preliminary data.</text>
</comment>
<dbReference type="RefSeq" id="WP_059886302.1">
    <property type="nucleotide sequence ID" value="NZ_CABVPM010000077.1"/>
</dbReference>
<accession>A0A6L3MQ45</accession>
<dbReference type="AlphaFoldDB" id="A0A6L3MQ45"/>
<dbReference type="InterPro" id="IPR011051">
    <property type="entry name" value="RmlC_Cupin_sf"/>
</dbReference>
<evidence type="ECO:0000313" key="1">
    <source>
        <dbReference type="EMBL" id="KAB0633781.1"/>
    </source>
</evidence>
<gene>
    <name evidence="1" type="ORF">F7R25_28650</name>
</gene>
<dbReference type="Pfam" id="PF05962">
    <property type="entry name" value="HutD"/>
    <property type="match status" value="1"/>
</dbReference>
<dbReference type="SUPFAM" id="SSF51182">
    <property type="entry name" value="RmlC-like cupins"/>
    <property type="match status" value="1"/>
</dbReference>
<sequence>MTRAPSSGSGATARHALSSHRYPSVQFVDCVRIAPEAWANGAGVTRTVATRIGSRGNAEWRVSLATLDGSARFSQFPGVDRTLVPIDDTPVELNVQDGQLIARPMQPACFPGDLLVWTSGMTRSTTVLNVMTHRDACRAAVIVTTHSRRITPAPAQLLICASGQWRVASSLLSAVSLGPMQGLWVEGRAEELDLRPVAPGSRLVLIAIHPVSH</sequence>
<dbReference type="Gene3D" id="2.60.120.10">
    <property type="entry name" value="Jelly Rolls"/>
    <property type="match status" value="1"/>
</dbReference>
<dbReference type="Proteomes" id="UP000473470">
    <property type="component" value="Unassembled WGS sequence"/>
</dbReference>
<dbReference type="PANTHER" id="PTHR37943:SF1">
    <property type="entry name" value="PROTEIN VES"/>
    <property type="match status" value="1"/>
</dbReference>